<dbReference type="Proteomes" id="UP001465976">
    <property type="component" value="Unassembled WGS sequence"/>
</dbReference>
<evidence type="ECO:0000313" key="3">
    <source>
        <dbReference type="Proteomes" id="UP001465976"/>
    </source>
</evidence>
<dbReference type="Gene3D" id="3.40.50.300">
    <property type="entry name" value="P-loop containing nucleotide triphosphate hydrolases"/>
    <property type="match status" value="1"/>
</dbReference>
<organism evidence="2 3">
    <name type="scientific">Marasmius crinis-equi</name>
    <dbReference type="NCBI Taxonomy" id="585013"/>
    <lineage>
        <taxon>Eukaryota</taxon>
        <taxon>Fungi</taxon>
        <taxon>Dikarya</taxon>
        <taxon>Basidiomycota</taxon>
        <taxon>Agaricomycotina</taxon>
        <taxon>Agaricomycetes</taxon>
        <taxon>Agaricomycetidae</taxon>
        <taxon>Agaricales</taxon>
        <taxon>Marasmiineae</taxon>
        <taxon>Marasmiaceae</taxon>
        <taxon>Marasmius</taxon>
    </lineage>
</organism>
<evidence type="ECO:0000259" key="1">
    <source>
        <dbReference type="Pfam" id="PF00270"/>
    </source>
</evidence>
<reference evidence="2 3" key="1">
    <citation type="submission" date="2024-02" db="EMBL/GenBank/DDBJ databases">
        <title>A draft genome for the cacao thread blight pathogen Marasmius crinis-equi.</title>
        <authorList>
            <person name="Cohen S.P."/>
            <person name="Baruah I.K."/>
            <person name="Amoako-Attah I."/>
            <person name="Bukari Y."/>
            <person name="Meinhardt L.W."/>
            <person name="Bailey B.A."/>
        </authorList>
    </citation>
    <scope>NUCLEOTIDE SEQUENCE [LARGE SCALE GENOMIC DNA]</scope>
    <source>
        <strain evidence="2 3">GH-76</strain>
    </source>
</reference>
<gene>
    <name evidence="2" type="ORF">V5O48_018334</name>
</gene>
<dbReference type="Pfam" id="PF00270">
    <property type="entry name" value="DEAD"/>
    <property type="match status" value="1"/>
</dbReference>
<dbReference type="InterPro" id="IPR011545">
    <property type="entry name" value="DEAD/DEAH_box_helicase_dom"/>
</dbReference>
<dbReference type="SUPFAM" id="SSF52540">
    <property type="entry name" value="P-loop containing nucleoside triphosphate hydrolases"/>
    <property type="match status" value="1"/>
</dbReference>
<evidence type="ECO:0000313" key="2">
    <source>
        <dbReference type="EMBL" id="KAL0563732.1"/>
    </source>
</evidence>
<proteinExistence type="predicted"/>
<comment type="caution">
    <text evidence="2">The sequence shown here is derived from an EMBL/GenBank/DDBJ whole genome shotgun (WGS) entry which is preliminary data.</text>
</comment>
<accession>A0ABR3ELH0</accession>
<protein>
    <recommendedName>
        <fullName evidence="1">DEAD/DEAH-box helicase domain-containing protein</fullName>
    </recommendedName>
</protein>
<feature type="domain" description="DEAD/DEAH-box helicase" evidence="1">
    <location>
        <begin position="32"/>
        <end position="105"/>
    </location>
</feature>
<feature type="non-terminal residue" evidence="2">
    <location>
        <position position="121"/>
    </location>
</feature>
<sequence length="121" mass="13533">MPFKPVKSLHLDCANHAEDKIYELWGALALRKHQVQAGRNNVLGKNTVLDVPTRGGKTLAFWYPIFYHLSGDPNNAKNFDNLLVISPLDALMESQMKDLEEKGVPAIALSSSTENLENRMN</sequence>
<dbReference type="InterPro" id="IPR027417">
    <property type="entry name" value="P-loop_NTPase"/>
</dbReference>
<name>A0ABR3ELH0_9AGAR</name>
<dbReference type="EMBL" id="JBAHYK010003242">
    <property type="protein sequence ID" value="KAL0563732.1"/>
    <property type="molecule type" value="Genomic_DNA"/>
</dbReference>
<keyword evidence="3" id="KW-1185">Reference proteome</keyword>